<dbReference type="EMBL" id="MTSE01000001">
    <property type="protein sequence ID" value="OUJ76096.1"/>
    <property type="molecule type" value="Genomic_DNA"/>
</dbReference>
<reference evidence="2 3" key="1">
    <citation type="submission" date="2017-01" db="EMBL/GenBank/DDBJ databases">
        <title>A new Hymenobacter.</title>
        <authorList>
            <person name="Liang Y."/>
            <person name="Feng F."/>
        </authorList>
    </citation>
    <scope>NUCLEOTIDE SEQUENCE [LARGE SCALE GENOMIC DNA]</scope>
    <source>
        <strain evidence="2">MIMBbqt21</strain>
    </source>
</reference>
<dbReference type="AlphaFoldDB" id="A0A243WJP4"/>
<proteinExistence type="predicted"/>
<evidence type="ECO:0000313" key="2">
    <source>
        <dbReference type="EMBL" id="OUJ76096.1"/>
    </source>
</evidence>
<protein>
    <submittedName>
        <fullName evidence="2">Uncharacterized protein</fullName>
    </submittedName>
</protein>
<evidence type="ECO:0000313" key="3">
    <source>
        <dbReference type="Proteomes" id="UP000194873"/>
    </source>
</evidence>
<keyword evidence="3" id="KW-1185">Reference proteome</keyword>
<organism evidence="2 3">
    <name type="scientific">Hymenobacter crusticola</name>
    <dbReference type="NCBI Taxonomy" id="1770526"/>
    <lineage>
        <taxon>Bacteria</taxon>
        <taxon>Pseudomonadati</taxon>
        <taxon>Bacteroidota</taxon>
        <taxon>Cytophagia</taxon>
        <taxon>Cytophagales</taxon>
        <taxon>Hymenobacteraceae</taxon>
        <taxon>Hymenobacter</taxon>
    </lineage>
</organism>
<evidence type="ECO:0000256" key="1">
    <source>
        <dbReference type="SAM" id="Phobius"/>
    </source>
</evidence>
<keyword evidence="1" id="KW-1133">Transmembrane helix</keyword>
<sequence>MIYFMQRILLKTITIVGTVIAVVTGIYTIYHEAIEDRSPILNISIENSEQATRLSKINGLKATYIFKKREIKNFWTLDIRIENTSNTTIIGKGNKKNIIGDSLSLFLAHPYKLLDGSFTENNFNDVSFRSDIDTIINLRFIQWRPKERIRLRLYIEGDTSATRGPSFWMNDRQIIDGKITYEEQLKKDYKGFLPSKVKSKYALFGLGLIAIFVFAEAFVFALIYFIDHTISLFVYRIWKDKYYSDYKLKVQFLNENNVILKKYDPYNLPGEFWLQLDNIPKPKKTVNENQIYTELTLACLIAAGTVIGILWIIPLGGI</sequence>
<accession>A0A243WJP4</accession>
<dbReference type="Proteomes" id="UP000194873">
    <property type="component" value="Unassembled WGS sequence"/>
</dbReference>
<feature type="transmembrane region" description="Helical" evidence="1">
    <location>
        <begin position="12"/>
        <end position="30"/>
    </location>
</feature>
<feature type="transmembrane region" description="Helical" evidence="1">
    <location>
        <begin position="291"/>
        <end position="313"/>
    </location>
</feature>
<keyword evidence="1" id="KW-0812">Transmembrane</keyword>
<feature type="transmembrane region" description="Helical" evidence="1">
    <location>
        <begin position="201"/>
        <end position="226"/>
    </location>
</feature>
<keyword evidence="1" id="KW-0472">Membrane</keyword>
<name>A0A243WJP4_9BACT</name>
<gene>
    <name evidence="2" type="ORF">BXP70_02130</name>
</gene>
<comment type="caution">
    <text evidence="2">The sequence shown here is derived from an EMBL/GenBank/DDBJ whole genome shotgun (WGS) entry which is preliminary data.</text>
</comment>